<feature type="transmembrane region" description="Helical" evidence="7">
    <location>
        <begin position="21"/>
        <end position="41"/>
    </location>
</feature>
<sequence length="704" mass="75649">MRAECALAGHMSSIQRLLRHTDLLLGMGLIAVVGILIIPLPHWLLDLGLVMAIGASVVILLAAVNVTDPLQFSVFPSLLLITTLYRLALSIAATKLILGTAEAGHVIDTFGSLVMGGDFVVGFVAFLILVVVQFVVITNGAGRVSEVVARFTLDAMPGKQMAIDADLAAGIIDDEEAKQRRKQIKQEADFYGAMDGASKFVKGDAIASILIILINIIGGLAVGFLKGQGDAMTILRTYALLSVGEGLVSQLPALLISTASGLMVTRAGQERSMGAEVTAQLLGQPRAMLFAAISLGCLAFVPGFPATIFLGVAVLLYGLYSYLKGNPNALRNLSLGKSDNKPDGAKQEAKKDAVPQGPEAVLPLLGVDPLEIEIGYGLTKLADPRVGGDLADRVSATRRQIAMEIGFVMPTVRIRDSIHLRSNEYVLKVRGEEVNRSEVMPDRLLAVNSGAVIQNVAGIAAKDPVFGLDALWVEAGDREAAERAGFTVIEPSAVLSTHLSEVVRAHAADLLSRQDVQTLLDNAKAHDEAVVNELVNNVLQVGDIQKVLQHLLREKVPIRDMVTILETMADFGSRVKDPEQLGELVRAAISRTITRQYLDDNNKLYCITLEPAVERDLAEKVNVTSFGSMLVLDPDEQRHLVQRLQSEVDRASAQGYQAVLICSTQLRLPLRRLAEKSLPSLPILAYNEVAEKAEVEFVGQVKAA</sequence>
<evidence type="ECO:0000256" key="7">
    <source>
        <dbReference type="RuleBase" id="RU364093"/>
    </source>
</evidence>
<keyword evidence="3 7" id="KW-1003">Cell membrane</keyword>
<keyword evidence="9" id="KW-0282">Flagellum</keyword>
<evidence type="ECO:0000313" key="10">
    <source>
        <dbReference type="Proteomes" id="UP000662873"/>
    </source>
</evidence>
<dbReference type="PRINTS" id="PR00949">
    <property type="entry name" value="TYPE3IMAPROT"/>
</dbReference>
<dbReference type="EMBL" id="AP021858">
    <property type="protein sequence ID" value="BBO24037.1"/>
    <property type="molecule type" value="Genomic_DNA"/>
</dbReference>
<evidence type="ECO:0000256" key="3">
    <source>
        <dbReference type="ARBA" id="ARBA00022475"/>
    </source>
</evidence>
<dbReference type="InterPro" id="IPR001712">
    <property type="entry name" value="T3SS_FHIPEP"/>
</dbReference>
<evidence type="ECO:0000256" key="4">
    <source>
        <dbReference type="ARBA" id="ARBA00022692"/>
    </source>
</evidence>
<dbReference type="Gene3D" id="3.40.30.60">
    <property type="entry name" value="FHIPEP family, domain 1"/>
    <property type="match status" value="1"/>
</dbReference>
<dbReference type="PANTHER" id="PTHR30161:SF1">
    <property type="entry name" value="FLAGELLAR BIOSYNTHESIS PROTEIN FLHA-RELATED"/>
    <property type="match status" value="1"/>
</dbReference>
<keyword evidence="7" id="KW-0813">Transport</keyword>
<comment type="subcellular location">
    <subcellularLocation>
        <location evidence="1 7">Cell membrane</location>
        <topology evidence="1 7">Multi-pass membrane protein</topology>
    </subcellularLocation>
</comment>
<name>A0A809S558_9BACT</name>
<dbReference type="Gene3D" id="3.40.50.12790">
    <property type="entry name" value="FHIPEP family, domain 4"/>
    <property type="match status" value="1"/>
</dbReference>
<keyword evidence="7" id="KW-1005">Bacterial flagellum biogenesis</keyword>
<organism evidence="9 10">
    <name type="scientific">Candidatus Nitrosymbiomonas proteolyticus</name>
    <dbReference type="NCBI Taxonomy" id="2608984"/>
    <lineage>
        <taxon>Bacteria</taxon>
        <taxon>Bacillati</taxon>
        <taxon>Armatimonadota</taxon>
        <taxon>Armatimonadota incertae sedis</taxon>
        <taxon>Candidatus Nitrosymbiomonas</taxon>
    </lineage>
</organism>
<dbReference type="AlphaFoldDB" id="A0A809S558"/>
<evidence type="ECO:0000256" key="2">
    <source>
        <dbReference type="ARBA" id="ARBA00008835"/>
    </source>
</evidence>
<feature type="transmembrane region" description="Helical" evidence="7">
    <location>
        <begin position="119"/>
        <end position="141"/>
    </location>
</feature>
<feature type="transmembrane region" description="Helical" evidence="7">
    <location>
        <begin position="205"/>
        <end position="227"/>
    </location>
</feature>
<proteinExistence type="inferred from homology"/>
<protein>
    <recommendedName>
        <fullName evidence="7">Flagellar biosynthesis protein FlhA</fullName>
    </recommendedName>
</protein>
<keyword evidence="7" id="KW-1006">Bacterial flagellum protein export</keyword>
<dbReference type="PIRSF" id="PIRSF005419">
    <property type="entry name" value="FlhA"/>
    <property type="match status" value="1"/>
</dbReference>
<keyword evidence="7" id="KW-0653">Protein transport</keyword>
<evidence type="ECO:0000256" key="5">
    <source>
        <dbReference type="ARBA" id="ARBA00022989"/>
    </source>
</evidence>
<feature type="transmembrane region" description="Helical" evidence="7">
    <location>
        <begin position="47"/>
        <end position="66"/>
    </location>
</feature>
<gene>
    <name evidence="7" type="primary">flhA</name>
    <name evidence="9" type="ORF">NPRO_16320</name>
</gene>
<feature type="transmembrane region" description="Helical" evidence="7">
    <location>
        <begin position="289"/>
        <end position="320"/>
    </location>
</feature>
<feature type="region of interest" description="Disordered" evidence="8">
    <location>
        <begin position="335"/>
        <end position="355"/>
    </location>
</feature>
<dbReference type="GO" id="GO:0005886">
    <property type="term" value="C:plasma membrane"/>
    <property type="evidence" value="ECO:0007669"/>
    <property type="project" value="UniProtKB-SubCell"/>
</dbReference>
<dbReference type="KEGG" id="npy:NPRO_16320"/>
<dbReference type="InterPro" id="IPR042194">
    <property type="entry name" value="FHIPEP_1"/>
</dbReference>
<feature type="compositionally biased region" description="Basic and acidic residues" evidence="8">
    <location>
        <begin position="338"/>
        <end position="353"/>
    </location>
</feature>
<evidence type="ECO:0000256" key="1">
    <source>
        <dbReference type="ARBA" id="ARBA00004651"/>
    </source>
</evidence>
<evidence type="ECO:0000256" key="6">
    <source>
        <dbReference type="ARBA" id="ARBA00023136"/>
    </source>
</evidence>
<dbReference type="GO" id="GO:0044780">
    <property type="term" value="P:bacterial-type flagellum assembly"/>
    <property type="evidence" value="ECO:0007669"/>
    <property type="project" value="InterPro"/>
</dbReference>
<keyword evidence="5 7" id="KW-1133">Transmembrane helix</keyword>
<keyword evidence="9" id="KW-0966">Cell projection</keyword>
<dbReference type="Proteomes" id="UP000662873">
    <property type="component" value="Chromosome"/>
</dbReference>
<comment type="function">
    <text evidence="7">Required for formation of the rod structure of the flagellar apparatus. Together with FliI and FliH, may constitute the export apparatus of flagellin.</text>
</comment>
<dbReference type="GO" id="GO:0009306">
    <property type="term" value="P:protein secretion"/>
    <property type="evidence" value="ECO:0007669"/>
    <property type="project" value="InterPro"/>
</dbReference>
<feature type="transmembrane region" description="Helical" evidence="7">
    <location>
        <begin position="78"/>
        <end position="99"/>
    </location>
</feature>
<accession>A0A809S558</accession>
<dbReference type="PANTHER" id="PTHR30161">
    <property type="entry name" value="FLAGELLAR EXPORT PROTEIN, MEMBRANE FLHA SUBUNIT-RELATED"/>
    <property type="match status" value="1"/>
</dbReference>
<dbReference type="Gene3D" id="1.10.8.540">
    <property type="entry name" value="FHIPEP family, domain 3"/>
    <property type="match status" value="1"/>
</dbReference>
<dbReference type="Pfam" id="PF00771">
    <property type="entry name" value="FHIPEP"/>
    <property type="match status" value="1"/>
</dbReference>
<dbReference type="NCBIfam" id="TIGR01398">
    <property type="entry name" value="FlhA"/>
    <property type="match status" value="1"/>
</dbReference>
<evidence type="ECO:0000313" key="9">
    <source>
        <dbReference type="EMBL" id="BBO24037.1"/>
    </source>
</evidence>
<comment type="caution">
    <text evidence="7">Lacks conserved residue(s) required for the propagation of feature annotation.</text>
</comment>
<keyword evidence="4 7" id="KW-0812">Transmembrane</keyword>
<evidence type="ECO:0000256" key="8">
    <source>
        <dbReference type="SAM" id="MobiDB-lite"/>
    </source>
</evidence>
<dbReference type="InterPro" id="IPR042196">
    <property type="entry name" value="FHIPEP_4"/>
</dbReference>
<keyword evidence="6 7" id="KW-0472">Membrane</keyword>
<comment type="similarity">
    <text evidence="2 7">Belongs to the FHIPEP (flagella/HR/invasion proteins export pore) family.</text>
</comment>
<dbReference type="InterPro" id="IPR042193">
    <property type="entry name" value="FHIPEP_3"/>
</dbReference>
<dbReference type="InterPro" id="IPR006301">
    <property type="entry name" value="FlhA"/>
</dbReference>
<keyword evidence="9" id="KW-0969">Cilium</keyword>
<reference evidence="9" key="1">
    <citation type="journal article" name="DNA Res.">
        <title>The physiological potential of anammox bacteria as revealed by their core genome structure.</title>
        <authorList>
            <person name="Okubo T."/>
            <person name="Toyoda A."/>
            <person name="Fukuhara K."/>
            <person name="Uchiyama I."/>
            <person name="Harigaya Y."/>
            <person name="Kuroiwa M."/>
            <person name="Suzuki T."/>
            <person name="Murakami Y."/>
            <person name="Suwa Y."/>
            <person name="Takami H."/>
        </authorList>
    </citation>
    <scope>NUCLEOTIDE SEQUENCE</scope>
    <source>
        <strain evidence="9">317325-2</strain>
    </source>
</reference>